<dbReference type="SUPFAM" id="SSF53474">
    <property type="entry name" value="alpha/beta-Hydrolases"/>
    <property type="match status" value="1"/>
</dbReference>
<feature type="signal peptide" evidence="5">
    <location>
        <begin position="1"/>
        <end position="19"/>
    </location>
</feature>
<organism evidence="6 7">
    <name type="scientific">Pyricularia oryzae</name>
    <name type="common">Rice blast fungus</name>
    <name type="synonym">Magnaporthe oryzae</name>
    <dbReference type="NCBI Taxonomy" id="318829"/>
    <lineage>
        <taxon>Eukaryota</taxon>
        <taxon>Fungi</taxon>
        <taxon>Dikarya</taxon>
        <taxon>Ascomycota</taxon>
        <taxon>Pezizomycotina</taxon>
        <taxon>Sordariomycetes</taxon>
        <taxon>Sordariomycetidae</taxon>
        <taxon>Magnaporthales</taxon>
        <taxon>Pyriculariaceae</taxon>
        <taxon>Pyricularia</taxon>
    </lineage>
</organism>
<feature type="region of interest" description="Disordered" evidence="3">
    <location>
        <begin position="353"/>
        <end position="388"/>
    </location>
</feature>
<evidence type="ECO:0000256" key="5">
    <source>
        <dbReference type="SAM" id="SignalP"/>
    </source>
</evidence>
<keyword evidence="4" id="KW-1133">Transmembrane helix</keyword>
<dbReference type="InterPro" id="IPR000675">
    <property type="entry name" value="Cutinase/axe"/>
</dbReference>
<dbReference type="PANTHER" id="PTHR33630">
    <property type="entry name" value="CUTINASE RV1984C-RELATED-RELATED"/>
    <property type="match status" value="1"/>
</dbReference>
<dbReference type="Gene3D" id="3.40.50.1820">
    <property type="entry name" value="alpha/beta hydrolase"/>
    <property type="match status" value="1"/>
</dbReference>
<dbReference type="Pfam" id="PF01083">
    <property type="entry name" value="Cutinase"/>
    <property type="match status" value="1"/>
</dbReference>
<dbReference type="PANTHER" id="PTHR33630:SF13">
    <property type="entry name" value="ACETYLXYLAN ESTERASE"/>
    <property type="match status" value="1"/>
</dbReference>
<feature type="region of interest" description="Disordered" evidence="3">
    <location>
        <begin position="271"/>
        <end position="314"/>
    </location>
</feature>
<dbReference type="EMBL" id="CP034204">
    <property type="protein sequence ID" value="QBZ54783.1"/>
    <property type="molecule type" value="Genomic_DNA"/>
</dbReference>
<evidence type="ECO:0000313" key="7">
    <source>
        <dbReference type="Proteomes" id="UP000294847"/>
    </source>
</evidence>
<dbReference type="AlphaFoldDB" id="A0A4P7MXX8"/>
<keyword evidence="4" id="KW-0472">Membrane</keyword>
<accession>A0A4P7MXX8</accession>
<evidence type="ECO:0000256" key="1">
    <source>
        <dbReference type="ARBA" id="ARBA00022801"/>
    </source>
</evidence>
<reference evidence="6 7" key="1">
    <citation type="journal article" date="2019" name="Mol. Biol. Evol.">
        <title>Blast fungal genomes show frequent chromosomal changes, gene gains and losses, and effector gene turnover.</title>
        <authorList>
            <person name="Gomez Luciano L.B."/>
            <person name="Jason Tsai I."/>
            <person name="Chuma I."/>
            <person name="Tosa Y."/>
            <person name="Chen Y.H."/>
            <person name="Li J.Y."/>
            <person name="Li M.Y."/>
            <person name="Jade Lu M.Y."/>
            <person name="Nakayashiki H."/>
            <person name="Li W.H."/>
        </authorList>
    </citation>
    <scope>NUCLEOTIDE SEQUENCE [LARGE SCALE GENOMIC DNA]</scope>
    <source>
        <strain evidence="6">MZ5-1-6</strain>
    </source>
</reference>
<dbReference type="InterPro" id="IPR029058">
    <property type="entry name" value="AB_hydrolase_fold"/>
</dbReference>
<keyword evidence="4" id="KW-0812">Transmembrane</keyword>
<sequence>MVSCRRIIAAALVASVASGATTSTPSARETAQPSATAAAEPKIFGPTSECQKYHIFSVRGSSEPYPGRMGPLIQSLCQDLGEDDCGYEDVRYPANSSYDGPGMFCESASTGARNGQRQMKEYSERCQDSGLILLGYSQGASVAGDILGGGGGFLFGCDQPENPPLNRTSRPGSKIIAASTWGAVRHTANQTFNQGEGSSYDGVLPRSGAQLEAINQFSRVYRDWCNFGDVICAVGSQGNIRDEEMDPQQHWNYFDGNNSDSARQWILDTARNGGNASTDDENSPDDKVSSGGKPGSDSEPESEPEDQKDSGANESRIQGTMWVVLMSAVWLSVWCLLAPGFIPEIQPTRAYKSSEMRDPSIQLDSPRHVQNYRIHRAQSQRPSDRSML</sequence>
<protein>
    <recommendedName>
        <fullName evidence="8">Cutinase</fullName>
    </recommendedName>
</protein>
<keyword evidence="5" id="KW-0732">Signal</keyword>
<proteinExistence type="predicted"/>
<evidence type="ECO:0008006" key="8">
    <source>
        <dbReference type="Google" id="ProtNLM"/>
    </source>
</evidence>
<dbReference type="GO" id="GO:0052689">
    <property type="term" value="F:carboxylic ester hydrolase activity"/>
    <property type="evidence" value="ECO:0007669"/>
    <property type="project" value="UniProtKB-ARBA"/>
</dbReference>
<gene>
    <name evidence="6" type="ORF">PoMZ_10492</name>
</gene>
<name>A0A4P7MXX8_PYROR</name>
<evidence type="ECO:0000256" key="3">
    <source>
        <dbReference type="SAM" id="MobiDB-lite"/>
    </source>
</evidence>
<feature type="chain" id="PRO_5020394485" description="Cutinase" evidence="5">
    <location>
        <begin position="20"/>
        <end position="388"/>
    </location>
</feature>
<dbReference type="SMART" id="SM01110">
    <property type="entry name" value="Cutinase"/>
    <property type="match status" value="1"/>
</dbReference>
<feature type="transmembrane region" description="Helical" evidence="4">
    <location>
        <begin position="321"/>
        <end position="342"/>
    </location>
</feature>
<evidence type="ECO:0000256" key="4">
    <source>
        <dbReference type="SAM" id="Phobius"/>
    </source>
</evidence>
<evidence type="ECO:0000313" key="6">
    <source>
        <dbReference type="EMBL" id="QBZ54783.1"/>
    </source>
</evidence>
<keyword evidence="1" id="KW-0378">Hydrolase</keyword>
<evidence type="ECO:0000256" key="2">
    <source>
        <dbReference type="ARBA" id="ARBA00023157"/>
    </source>
</evidence>
<keyword evidence="2" id="KW-1015">Disulfide bond</keyword>
<dbReference type="Proteomes" id="UP000294847">
    <property type="component" value="Chromosome 1"/>
</dbReference>